<dbReference type="PANTHER" id="PTHR14164">
    <property type="entry name" value="PERICENTRIOLAR MATERIAL 1-RELATED"/>
    <property type="match status" value="1"/>
</dbReference>
<feature type="coiled-coil region" evidence="1">
    <location>
        <begin position="822"/>
        <end position="849"/>
    </location>
</feature>
<feature type="compositionally biased region" description="Acidic residues" evidence="2">
    <location>
        <begin position="2075"/>
        <end position="2091"/>
    </location>
</feature>
<feature type="compositionally biased region" description="Low complexity" evidence="2">
    <location>
        <begin position="1972"/>
        <end position="1985"/>
    </location>
</feature>
<proteinExistence type="predicted"/>
<feature type="compositionally biased region" description="Basic and acidic residues" evidence="2">
    <location>
        <begin position="2028"/>
        <end position="2046"/>
    </location>
</feature>
<feature type="compositionally biased region" description="Basic residues" evidence="2">
    <location>
        <begin position="1807"/>
        <end position="1816"/>
    </location>
</feature>
<evidence type="ECO:0000259" key="3">
    <source>
        <dbReference type="Pfam" id="PF15717"/>
    </source>
</evidence>
<feature type="region of interest" description="Disordered" evidence="2">
    <location>
        <begin position="1432"/>
        <end position="1535"/>
    </location>
</feature>
<dbReference type="GO" id="GO:1905515">
    <property type="term" value="P:non-motile cilium assembly"/>
    <property type="evidence" value="ECO:0007669"/>
    <property type="project" value="TreeGrafter"/>
</dbReference>
<dbReference type="GO" id="GO:0071539">
    <property type="term" value="P:protein localization to centrosome"/>
    <property type="evidence" value="ECO:0007669"/>
    <property type="project" value="InterPro"/>
</dbReference>
<feature type="region of interest" description="Disordered" evidence="2">
    <location>
        <begin position="1054"/>
        <end position="1173"/>
    </location>
</feature>
<dbReference type="PANTHER" id="PTHR14164:SF12">
    <property type="entry name" value="PERICENTRIOLAR MATERIAL 1 PROTEIN"/>
    <property type="match status" value="1"/>
</dbReference>
<feature type="coiled-coil region" evidence="1">
    <location>
        <begin position="217"/>
        <end position="247"/>
    </location>
</feature>
<keyword evidence="5" id="KW-1185">Reference proteome</keyword>
<feature type="coiled-coil region" evidence="1">
    <location>
        <begin position="395"/>
        <end position="441"/>
    </location>
</feature>
<dbReference type="Pfam" id="PF15717">
    <property type="entry name" value="PCM1_C"/>
    <property type="match status" value="2"/>
</dbReference>
<feature type="compositionally biased region" description="Polar residues" evidence="2">
    <location>
        <begin position="873"/>
        <end position="885"/>
    </location>
</feature>
<feature type="compositionally biased region" description="Acidic residues" evidence="2">
    <location>
        <begin position="1079"/>
        <end position="1088"/>
    </location>
</feature>
<accession>A0AAV2HXN3</accession>
<feature type="compositionally biased region" description="Polar residues" evidence="2">
    <location>
        <begin position="1011"/>
        <end position="1024"/>
    </location>
</feature>
<feature type="region of interest" description="Disordered" evidence="2">
    <location>
        <begin position="473"/>
        <end position="493"/>
    </location>
</feature>
<feature type="domain" description="Pericentriolar material 1 protein C-terminal" evidence="3">
    <location>
        <begin position="1594"/>
        <end position="1758"/>
    </location>
</feature>
<sequence>MASGGYQPNKQTKGEPKRRSNWQRSVSSDRDDAQSLNSLPSDIRINNWDLSDLRPTNLGDDSKRRKKSKGNPEREREQSLTMDSPPHDKKHHTPSSYPRTKITPSTPTSQRVALENLKQHITFSDLEDQVSTDGERNNERQMSQGRRRLHNTSLNRTDCDNESLGTRERRINRNNNMDHSSREQGPDSNEIVARLMQIREFMKQARSMLESMEKLGDKKKTEDVEKVRRLIRNLQEQEQGYKGLLQNSLAHREDTGNEAAGGEDVIKGESKDDSDTSVDLDVKSENSDTSENSQDSRPRIESKLGIGSNEDEDDDKDNDDDDDDDDDVNLEDELFSGPMRGATGNSSGNAIAIKTAENESSSHSHLIMTGMPVQESEEGMRGATEIVGDGSTPQQQELLRILREKQQQLQALMSRQEELNLKRRETEKKLLEAQARDNKARAALAAVSTGRQFVESRFQSHLALTREAQAALADSEWGQEDTEEGREAAGGEDRVLKSNIVGYPVSDDEDNSKVREVESLPTELLELKRQLNYLRNEFSQVSQAPKNVESESRAVVDGRQQLQNKLQELQDKKSRMDTLLQELQMLHAQPLANLRNNESSAPTTSSQAPALVATNIPSQRHPAQPTRPQMPAHIQSRMNDMATATPGAVESAMATFALLAREAGRNQEAGSVEPEMVSEVQEKLRRLKEVRGQLDELRRLVQYYQGESNEASRDQDDQTSVPGFSDGGDHAGIKDQASVEIRGSGSSQQQQLQQLINAVQQQQQRPQEDATVGASSIDNMVQLLNLAGTDQGDELSDEDNVSASQSESQWSRLGPWDDDPEIQEKVLKLKAAKEKLRQLQDLVAFVQQSPETARSVPDHLGDLAASVEGEAVSQATQTDEPNVSVSEGEVPSERVQQRHAGVEESDNPRIELERLKKERAMLLEIQSQLKHIQNQVGRTPGDQGRVGGQTSSELVQTRPEQSTNAPVVTFASNDELYSKMRRQRILQEELRSKKKELEAIMKKDRNKRQYSRNQDNQSDTVSLNTDTFGIPASVDATMATWGGSTVDNLENITEDGQERNAGDGDEDDGSYPSDGIVQVEEEEEENDSDNGTYTIEADARQRTNTRKGGNLGTGARPKTARGRQTYPQPSYNDKNVKTKSQRQNSQRSAQNQRDTKLRQENYRSAKELMEDDETTKEKTSEWFCFINERLTTLANSVETLLRKSDTENRQLSVSLNQETAPQTATLISPMQEQMLQLQSQSMMLSFGHVVQTLTRQQVEMQQLQQQMQALQLQIHEIHEHSLHGTGLAPPSSQLLRPALSNPTLNNSNYNLQTALGAHPFSLNQQAASPYAQGHLNNTASAGLMSGFASPGLRNFHQTAGLGLSAGNLSGHADRGQGGYGNGLSVNTGSTSSLPQQGAVAGFIFNPLGQSPVNPSTSHTSMTRDFSQFVNTVDAAPSPHGTGFHQFSNHNLFGSSSQQQQTSSVGGFPFLSSQLQGAEEREEDNPAPRLNSYHNGSRNKKRKASNRNSNPGNAQTSGLRMSTPRENSESVGRGRDLINDYSRTNYEPVSGFDVNTAFDAASSYSSVQSIRDEHTRLRAEQTQTKSVDASNDGNTLFDTLRDAIYSEVASLISQNESRPQFLLELFRDMQQVDSDQLRQRTLYSLQEVLSSHIKSISGNSSAPSWVRATSNAGDTGNSEQTPSESVTSDDEDFKVTRLKEKASAGNRLDRITRNTSLRNFPYDFVEMADNPSSLSTPTNGCEDSPFFQDTLGETVIELNSLKQDQEARGLWGNRQGANANHSEHGRQAQQVWGAGGFLASEQLLKDMKRRTRSKKSRASGGTSQSSEVTNSSAVEEASQSSFSEMPYPRIDMKQLDRQIKDIMMKTIPVVKEHMDDICSTQLLAYVKRLVLSLTSQIGNQEFARFFQRQLSSLLQDTLQKYHGRKMRECGEDLLVEISDVLFNELAFFRLMQDLDDPNVAEKMKATEFPTQTSKESSVYSVESSCSDIDDEARDDDGDKKGDKTEENIATGSDSDPRREFNMARQDVLGQDRNEDERAIEKSEKDFEEKEEDEGEHSYKIELAPSETKPFTRIGSDEDDDDSDEEQSMDDPSETAVSRDSMLESNGGSRVSPKTPEAETPQTAGSATIQKSVGEGETTPSTNNVLPVDSSQMNGITNGNNSDEELTVDDLPERLTLPPAAGNTPGLACKFEEEQRALADVDGILSLMGGIEELAGDGAASLDPDLFLS</sequence>
<feature type="compositionally biased region" description="Low complexity" evidence="2">
    <location>
        <begin position="748"/>
        <end position="764"/>
    </location>
</feature>
<feature type="region of interest" description="Disordered" evidence="2">
    <location>
        <begin position="1807"/>
        <end position="1846"/>
    </location>
</feature>
<evidence type="ECO:0000313" key="4">
    <source>
        <dbReference type="EMBL" id="CAL1538955.1"/>
    </source>
</evidence>
<feature type="compositionally biased region" description="Basic and acidic residues" evidence="2">
    <location>
        <begin position="264"/>
        <end position="286"/>
    </location>
</feature>
<feature type="compositionally biased region" description="Polar residues" evidence="2">
    <location>
        <begin position="1444"/>
        <end position="1453"/>
    </location>
</feature>
<dbReference type="InterPro" id="IPR031446">
    <property type="entry name" value="PCM1_C"/>
</dbReference>
<feature type="compositionally biased region" description="Polar residues" evidence="2">
    <location>
        <begin position="2118"/>
        <end position="2129"/>
    </location>
</feature>
<dbReference type="GO" id="GO:0036064">
    <property type="term" value="C:ciliary basal body"/>
    <property type="evidence" value="ECO:0007669"/>
    <property type="project" value="TreeGrafter"/>
</dbReference>
<feature type="region of interest" description="Disordered" evidence="2">
    <location>
        <begin position="123"/>
        <end position="189"/>
    </location>
</feature>
<feature type="compositionally biased region" description="Basic and acidic residues" evidence="2">
    <location>
        <begin position="891"/>
        <end position="910"/>
    </location>
</feature>
<dbReference type="GO" id="GO:0034454">
    <property type="term" value="P:microtubule anchoring at centrosome"/>
    <property type="evidence" value="ECO:0007669"/>
    <property type="project" value="InterPro"/>
</dbReference>
<feature type="region of interest" description="Disordered" evidence="2">
    <location>
        <begin position="706"/>
        <end position="772"/>
    </location>
</feature>
<feature type="region of interest" description="Disordered" evidence="2">
    <location>
        <begin position="1"/>
        <end position="108"/>
    </location>
</feature>
<feature type="region of interest" description="Disordered" evidence="2">
    <location>
        <begin position="790"/>
        <end position="818"/>
    </location>
</feature>
<dbReference type="GO" id="GO:0034451">
    <property type="term" value="C:centriolar satellite"/>
    <property type="evidence" value="ECO:0007669"/>
    <property type="project" value="TreeGrafter"/>
</dbReference>
<dbReference type="EMBL" id="CAXITT010000319">
    <property type="protein sequence ID" value="CAL1538955.1"/>
    <property type="molecule type" value="Genomic_DNA"/>
</dbReference>
<feature type="region of interest" description="Disordered" evidence="2">
    <location>
        <begin position="255"/>
        <end position="393"/>
    </location>
</feature>
<reference evidence="4 5" key="1">
    <citation type="submission" date="2024-04" db="EMBL/GenBank/DDBJ databases">
        <authorList>
            <consortium name="Genoscope - CEA"/>
            <person name="William W."/>
        </authorList>
    </citation>
    <scope>NUCLEOTIDE SEQUENCE [LARGE SCALE GENOMIC DNA]</scope>
</reference>
<feature type="compositionally biased region" description="Acidic residues" evidence="2">
    <location>
        <begin position="309"/>
        <end position="334"/>
    </location>
</feature>
<feature type="coiled-coil region" evidence="1">
    <location>
        <begin position="1253"/>
        <end position="1280"/>
    </location>
</feature>
<feature type="region of interest" description="Disordered" evidence="2">
    <location>
        <begin position="1654"/>
        <end position="1693"/>
    </location>
</feature>
<feature type="compositionally biased region" description="Polar residues" evidence="2">
    <location>
        <begin position="948"/>
        <end position="964"/>
    </location>
</feature>
<feature type="region of interest" description="Disordered" evidence="2">
    <location>
        <begin position="935"/>
        <end position="964"/>
    </location>
</feature>
<organism evidence="4 5">
    <name type="scientific">Lymnaea stagnalis</name>
    <name type="common">Great pond snail</name>
    <name type="synonym">Helix stagnalis</name>
    <dbReference type="NCBI Taxonomy" id="6523"/>
    <lineage>
        <taxon>Eukaryota</taxon>
        <taxon>Metazoa</taxon>
        <taxon>Spiralia</taxon>
        <taxon>Lophotrochozoa</taxon>
        <taxon>Mollusca</taxon>
        <taxon>Gastropoda</taxon>
        <taxon>Heterobranchia</taxon>
        <taxon>Euthyneura</taxon>
        <taxon>Panpulmonata</taxon>
        <taxon>Hygrophila</taxon>
        <taxon>Lymnaeoidea</taxon>
        <taxon>Lymnaeidae</taxon>
        <taxon>Lymnaea</taxon>
    </lineage>
</organism>
<feature type="compositionally biased region" description="Polar residues" evidence="2">
    <location>
        <begin position="94"/>
        <end position="108"/>
    </location>
</feature>
<gene>
    <name evidence="4" type="ORF">GSLYS_00012776001</name>
</gene>
<name>A0AAV2HXN3_LYMST</name>
<feature type="compositionally biased region" description="Low complexity" evidence="2">
    <location>
        <begin position="1454"/>
        <end position="1463"/>
    </location>
</feature>
<evidence type="ECO:0000256" key="2">
    <source>
        <dbReference type="SAM" id="MobiDB-lite"/>
    </source>
</evidence>
<feature type="compositionally biased region" description="Basic and acidic residues" evidence="2">
    <location>
        <begin position="1995"/>
        <end position="2005"/>
    </location>
</feature>
<feature type="compositionally biased region" description="Polar residues" evidence="2">
    <location>
        <begin position="1819"/>
        <end position="1842"/>
    </location>
</feature>
<comment type="caution">
    <text evidence="4">The sequence shown here is derived from an EMBL/GenBank/DDBJ whole genome shotgun (WGS) entry which is preliminary data.</text>
</comment>
<feature type="compositionally biased region" description="Polar residues" evidence="2">
    <location>
        <begin position="801"/>
        <end position="811"/>
    </location>
</feature>
<dbReference type="Proteomes" id="UP001497497">
    <property type="component" value="Unassembled WGS sequence"/>
</dbReference>
<feature type="compositionally biased region" description="Basic and acidic residues" evidence="2">
    <location>
        <begin position="1525"/>
        <end position="1535"/>
    </location>
</feature>
<feature type="coiled-coil region" evidence="1">
    <location>
        <begin position="552"/>
        <end position="589"/>
    </location>
</feature>
<dbReference type="InterPro" id="IPR024138">
    <property type="entry name" value="Pericentriolar_Pcm1"/>
</dbReference>
<feature type="compositionally biased region" description="Polar residues" evidence="2">
    <location>
        <begin position="2093"/>
        <end position="2107"/>
    </location>
</feature>
<feature type="region of interest" description="Disordered" evidence="2">
    <location>
        <begin position="1966"/>
        <end position="2164"/>
    </location>
</feature>
<feature type="compositionally biased region" description="Polar residues" evidence="2">
    <location>
        <begin position="1"/>
        <end position="11"/>
    </location>
</feature>
<feature type="region of interest" description="Disordered" evidence="2">
    <location>
        <begin position="869"/>
        <end position="910"/>
    </location>
</feature>
<feature type="compositionally biased region" description="Acidic residues" evidence="2">
    <location>
        <begin position="791"/>
        <end position="800"/>
    </location>
</feature>
<feature type="compositionally biased region" description="Polar residues" evidence="2">
    <location>
        <begin position="1666"/>
        <end position="1685"/>
    </location>
</feature>
<feature type="compositionally biased region" description="Basic and acidic residues" evidence="2">
    <location>
        <begin position="1153"/>
        <end position="1168"/>
    </location>
</feature>
<keyword evidence="1" id="KW-0175">Coiled coil</keyword>
<feature type="compositionally biased region" description="Polar residues" evidence="2">
    <location>
        <begin position="1510"/>
        <end position="1519"/>
    </location>
</feature>
<feature type="compositionally biased region" description="Polar residues" evidence="2">
    <location>
        <begin position="2136"/>
        <end position="2159"/>
    </location>
</feature>
<evidence type="ECO:0000313" key="5">
    <source>
        <dbReference type="Proteomes" id="UP001497497"/>
    </source>
</evidence>
<feature type="compositionally biased region" description="Low complexity" evidence="2">
    <location>
        <begin position="1141"/>
        <end position="1152"/>
    </location>
</feature>
<feature type="domain" description="Pericentriolar material 1 protein C-terminal" evidence="3">
    <location>
        <begin position="1812"/>
        <end position="2106"/>
    </location>
</feature>
<feature type="region of interest" description="Disordered" evidence="2">
    <location>
        <begin position="1000"/>
        <end position="1024"/>
    </location>
</feature>
<protein>
    <recommendedName>
        <fullName evidence="3">Pericentriolar material 1 protein C-terminal domain-containing protein</fullName>
    </recommendedName>
</protein>
<evidence type="ECO:0000256" key="1">
    <source>
        <dbReference type="SAM" id="Coils"/>
    </source>
</evidence>